<reference evidence="1" key="1">
    <citation type="submission" date="2022-08" db="EMBL/GenBank/DDBJ databases">
        <title>Genome Sequence of Pycnoporus sanguineus.</title>
        <authorList>
            <person name="Buettner E."/>
        </authorList>
    </citation>
    <scope>NUCLEOTIDE SEQUENCE</scope>
    <source>
        <strain evidence="1">CG-C14</strain>
    </source>
</reference>
<accession>A0ACC1NXF6</accession>
<gene>
    <name evidence="1" type="ORF">NUW54_g10653</name>
</gene>
<protein>
    <submittedName>
        <fullName evidence="1">Uncharacterized protein</fullName>
    </submittedName>
</protein>
<organism evidence="1 2">
    <name type="scientific">Trametes sanguinea</name>
    <dbReference type="NCBI Taxonomy" id="158606"/>
    <lineage>
        <taxon>Eukaryota</taxon>
        <taxon>Fungi</taxon>
        <taxon>Dikarya</taxon>
        <taxon>Basidiomycota</taxon>
        <taxon>Agaricomycotina</taxon>
        <taxon>Agaricomycetes</taxon>
        <taxon>Polyporales</taxon>
        <taxon>Polyporaceae</taxon>
        <taxon>Trametes</taxon>
    </lineage>
</organism>
<dbReference type="EMBL" id="JANSHE010003903">
    <property type="protein sequence ID" value="KAJ2983256.1"/>
    <property type="molecule type" value="Genomic_DNA"/>
</dbReference>
<proteinExistence type="predicted"/>
<keyword evidence="2" id="KW-1185">Reference proteome</keyword>
<comment type="caution">
    <text evidence="1">The sequence shown here is derived from an EMBL/GenBank/DDBJ whole genome shotgun (WGS) entry which is preliminary data.</text>
</comment>
<evidence type="ECO:0000313" key="1">
    <source>
        <dbReference type="EMBL" id="KAJ2983256.1"/>
    </source>
</evidence>
<dbReference type="Proteomes" id="UP001144978">
    <property type="component" value="Unassembled WGS sequence"/>
</dbReference>
<sequence length="267" mass="28863">MPATVARIAAKGQHAIDSTVLWMKQTVSGPLVELRPEITAQTLDRFLTHAWAVAAGLIESQAHFEDIYGLDNDVGPSSPPATQHGSDRVRGAHMAAARHGHPARQGGHLLFPITDAYEQKRGEDARIAAEGQQAIDPTVFWMKQTISNACGTMALLHALINSDVTFAPESPIEKFIDICKDKTPEERAKILETTPLFANIHADAASTGQTSVPADLDTDLHFTCFVQAPAPPAREQGTPVSPEGMRLIELDGRRVGPHRHGARARIS</sequence>
<name>A0ACC1NXF6_9APHY</name>
<evidence type="ECO:0000313" key="2">
    <source>
        <dbReference type="Proteomes" id="UP001144978"/>
    </source>
</evidence>